<sequence length="587" mass="63701">MLQDHVQPVVSTVDSDSDIIEGPSRISLNCPISYTRIKVPVKGCSCKHLQCFDFDNFIDINSRRPSWRCPHCNQYICYLDIRVDQNMLKVLREVGENVTEVIISADGSWKAILNDYGDGRPLEDSLKNQNGGAQQESTAPPDVLDLTEVDDNMNICNLETEDRKPCLSNKNQPVSSSLNISSGMNRNSLNQNFAAVLEDDFWSGIDETLTSITRSDAPLGNSTPATSSADLMQSAVLTEAVAPVLNHGVGVPGHAAFSSPALHDQNLQVQALNSNENNQYGRMTLIPRPVSRTPVTVQALPAQSQGSGQLYSLRTSTISSAPQVGHGLNTITRDSERRLQFPIHHGDPHRATNLAPFQRPPTVQIRDPQDRSFTPGLTVQASTPLRPSLGLLTEFQNPHLQQALNMRMPQLRNQIPNNVRPSLGSPRTMNQVGGGGYGGAAYATVTSSQCARMMVTSQRAEMLKQSAAMSLLNQTSRSAHSLQTTPDGHRTAAAGEVRNVGGMSQSVPTSAGLVEPSLEQNWQPTGRMRGSLTGRTYSDALGQLLIQPTQSVQSARPSSNPTPTPPSTASTQAQMFNGRDTQVPRTR</sequence>
<dbReference type="OrthoDB" id="10263264at2759"/>
<accession>A0A6J1DSP0</accession>
<evidence type="ECO:0000256" key="4">
    <source>
        <dbReference type="PROSITE-ProRule" id="PRU00452"/>
    </source>
</evidence>
<dbReference type="GO" id="GO:0016925">
    <property type="term" value="P:protein sumoylation"/>
    <property type="evidence" value="ECO:0007669"/>
    <property type="project" value="TreeGrafter"/>
</dbReference>
<evidence type="ECO:0000259" key="6">
    <source>
        <dbReference type="PROSITE" id="PS51044"/>
    </source>
</evidence>
<feature type="domain" description="SP-RING-type" evidence="6">
    <location>
        <begin position="15"/>
        <end position="96"/>
    </location>
</feature>
<dbReference type="GO" id="GO:0008270">
    <property type="term" value="F:zinc ion binding"/>
    <property type="evidence" value="ECO:0007669"/>
    <property type="project" value="UniProtKB-KW"/>
</dbReference>
<dbReference type="GO" id="GO:0061665">
    <property type="term" value="F:SUMO ligase activity"/>
    <property type="evidence" value="ECO:0007669"/>
    <property type="project" value="TreeGrafter"/>
</dbReference>
<reference evidence="8 9" key="1">
    <citation type="submission" date="2025-04" db="UniProtKB">
        <authorList>
            <consortium name="RefSeq"/>
        </authorList>
    </citation>
    <scope>IDENTIFICATION</scope>
    <source>
        <strain evidence="8 9">OHB3-1</strain>
    </source>
</reference>
<keyword evidence="3" id="KW-0862">Zinc</keyword>
<feature type="region of interest" description="Disordered" evidence="5">
    <location>
        <begin position="548"/>
        <end position="587"/>
    </location>
</feature>
<dbReference type="Gene3D" id="3.30.40.10">
    <property type="entry name" value="Zinc/RING finger domain, C3HC4 (zinc finger)"/>
    <property type="match status" value="1"/>
</dbReference>
<dbReference type="GeneID" id="111023949"/>
<feature type="compositionally biased region" description="Polar residues" evidence="5">
    <location>
        <begin position="572"/>
        <end position="587"/>
    </location>
</feature>
<dbReference type="RefSeq" id="XP_022157169.1">
    <property type="nucleotide sequence ID" value="XM_022301477.1"/>
</dbReference>
<evidence type="ECO:0000256" key="2">
    <source>
        <dbReference type="ARBA" id="ARBA00022771"/>
    </source>
</evidence>
<keyword evidence="7" id="KW-1185">Reference proteome</keyword>
<dbReference type="InterPro" id="IPR004181">
    <property type="entry name" value="Znf_MIZ"/>
</dbReference>
<dbReference type="AlphaFoldDB" id="A0A6J1DSP0"/>
<proteinExistence type="predicted"/>
<evidence type="ECO:0000313" key="7">
    <source>
        <dbReference type="Proteomes" id="UP000504603"/>
    </source>
</evidence>
<dbReference type="Pfam" id="PF02891">
    <property type="entry name" value="zf-MIZ"/>
    <property type="match status" value="1"/>
</dbReference>
<name>A0A6J1DSP0_MOMCH</name>
<dbReference type="InterPro" id="IPR013083">
    <property type="entry name" value="Znf_RING/FYVE/PHD"/>
</dbReference>
<organism evidence="7 8">
    <name type="scientific">Momordica charantia</name>
    <name type="common">Bitter gourd</name>
    <name type="synonym">Balsam pear</name>
    <dbReference type="NCBI Taxonomy" id="3673"/>
    <lineage>
        <taxon>Eukaryota</taxon>
        <taxon>Viridiplantae</taxon>
        <taxon>Streptophyta</taxon>
        <taxon>Embryophyta</taxon>
        <taxon>Tracheophyta</taxon>
        <taxon>Spermatophyta</taxon>
        <taxon>Magnoliopsida</taxon>
        <taxon>eudicotyledons</taxon>
        <taxon>Gunneridae</taxon>
        <taxon>Pentapetalae</taxon>
        <taxon>rosids</taxon>
        <taxon>fabids</taxon>
        <taxon>Cucurbitales</taxon>
        <taxon>Cucurbitaceae</taxon>
        <taxon>Momordiceae</taxon>
        <taxon>Momordica</taxon>
    </lineage>
</organism>
<dbReference type="PANTHER" id="PTHR10782">
    <property type="entry name" value="ZINC FINGER MIZ DOMAIN-CONTAINING PROTEIN"/>
    <property type="match status" value="1"/>
</dbReference>
<keyword evidence="1" id="KW-0479">Metal-binding</keyword>
<evidence type="ECO:0000313" key="8">
    <source>
        <dbReference type="RefSeq" id="XP_022157168.1"/>
    </source>
</evidence>
<evidence type="ECO:0000313" key="9">
    <source>
        <dbReference type="RefSeq" id="XP_022157169.1"/>
    </source>
</evidence>
<evidence type="ECO:0000256" key="1">
    <source>
        <dbReference type="ARBA" id="ARBA00022723"/>
    </source>
</evidence>
<keyword evidence="2 4" id="KW-0863">Zinc-finger</keyword>
<gene>
    <name evidence="8 9" type="primary">LOC111023949</name>
</gene>
<dbReference type="KEGG" id="mcha:111023949"/>
<evidence type="ECO:0000256" key="5">
    <source>
        <dbReference type="SAM" id="MobiDB-lite"/>
    </source>
</evidence>
<dbReference type="RefSeq" id="XP_022157168.1">
    <property type="nucleotide sequence ID" value="XM_022301476.1"/>
</dbReference>
<protein>
    <submittedName>
        <fullName evidence="8 9">E4 SUMO-protein ligase PIAL1-like</fullName>
    </submittedName>
</protein>
<dbReference type="GO" id="GO:0000785">
    <property type="term" value="C:chromatin"/>
    <property type="evidence" value="ECO:0007669"/>
    <property type="project" value="TreeGrafter"/>
</dbReference>
<dbReference type="PANTHER" id="PTHR10782:SF4">
    <property type="entry name" value="TONALLI, ISOFORM E"/>
    <property type="match status" value="1"/>
</dbReference>
<dbReference type="PROSITE" id="PS51044">
    <property type="entry name" value="ZF_SP_RING"/>
    <property type="match status" value="1"/>
</dbReference>
<dbReference type="CDD" id="cd16650">
    <property type="entry name" value="SP-RING_PIAS-like"/>
    <property type="match status" value="1"/>
</dbReference>
<dbReference type="Proteomes" id="UP000504603">
    <property type="component" value="Unplaced"/>
</dbReference>
<evidence type="ECO:0000256" key="3">
    <source>
        <dbReference type="ARBA" id="ARBA00022833"/>
    </source>
</evidence>